<evidence type="ECO:0000256" key="1">
    <source>
        <dbReference type="SAM" id="MobiDB-lite"/>
    </source>
</evidence>
<reference evidence="2 3" key="1">
    <citation type="journal article" date="2013" name="J. Biotechnol.">
        <title>Establishment and interpretation of the genome sequence of the phytopathogenic fungus Rhizoctonia solani AG1-IB isolate 7/3/14.</title>
        <authorList>
            <person name="Wibberg D.W."/>
            <person name="Jelonek L.J."/>
            <person name="Rupp O.R."/>
            <person name="Hennig M.H."/>
            <person name="Eikmeyer F.E."/>
            <person name="Goesmann A.G."/>
            <person name="Hartmann A.H."/>
            <person name="Borriss R.B."/>
            <person name="Grosch R.G."/>
            <person name="Puehler A.P."/>
            <person name="Schlueter A.S."/>
        </authorList>
    </citation>
    <scope>NUCLEOTIDE SEQUENCE [LARGE SCALE GENOMIC DNA]</scope>
    <source>
        <strain evidence="3">AG1-IB / isolate 7/3/14</strain>
    </source>
</reference>
<evidence type="ECO:0000313" key="3">
    <source>
        <dbReference type="Proteomes" id="UP000012065"/>
    </source>
</evidence>
<dbReference type="AlphaFoldDB" id="M5C4Y0"/>
<proteinExistence type="predicted"/>
<evidence type="ECO:0000313" key="2">
    <source>
        <dbReference type="EMBL" id="CCO35018.1"/>
    </source>
</evidence>
<dbReference type="Proteomes" id="UP000012065">
    <property type="component" value="Unassembled WGS sequence"/>
</dbReference>
<feature type="compositionally biased region" description="Basic and acidic residues" evidence="1">
    <location>
        <begin position="67"/>
        <end position="78"/>
    </location>
</feature>
<feature type="compositionally biased region" description="Polar residues" evidence="1">
    <location>
        <begin position="1"/>
        <end position="10"/>
    </location>
</feature>
<feature type="region of interest" description="Disordered" evidence="1">
    <location>
        <begin position="1"/>
        <end position="81"/>
    </location>
</feature>
<accession>M5C4Y0</accession>
<organism evidence="2 3">
    <name type="scientific">Thanatephorus cucumeris (strain AG1-IB / isolate 7/3/14)</name>
    <name type="common">Lettuce bottom rot fungus</name>
    <name type="synonym">Rhizoctonia solani</name>
    <dbReference type="NCBI Taxonomy" id="1108050"/>
    <lineage>
        <taxon>Eukaryota</taxon>
        <taxon>Fungi</taxon>
        <taxon>Dikarya</taxon>
        <taxon>Basidiomycota</taxon>
        <taxon>Agaricomycotina</taxon>
        <taxon>Agaricomycetes</taxon>
        <taxon>Cantharellales</taxon>
        <taxon>Ceratobasidiaceae</taxon>
        <taxon>Rhizoctonia</taxon>
        <taxon>Rhizoctonia solani AG-1</taxon>
    </lineage>
</organism>
<dbReference type="HOGENOM" id="CLU_068313_0_0_1"/>
<comment type="caution">
    <text evidence="2">The sequence shown here is derived from an EMBL/GenBank/DDBJ whole genome shotgun (WGS) entry which is preliminary data.</text>
</comment>
<protein>
    <submittedName>
        <fullName evidence="2">Uncharacterized protein</fullName>
    </submittedName>
</protein>
<dbReference type="EMBL" id="CAOJ01013956">
    <property type="protein sequence ID" value="CCO35018.1"/>
    <property type="molecule type" value="Genomic_DNA"/>
</dbReference>
<sequence>MDDLLRSSSPFEDKAPQDTSNNPLDGLEIHSRPSSENGDEEEQGTDPLSNTTAENNVNENGRRRRSESKPDPKEEARISRRSFMESVMDKLNIKGPARERGRDFADLTREQQVMQWYCLQLLQDSRIDNLAANNFICSKVFETHVLFCCQAALLAPWLSNYVTILQEWLLSDMLQHAEAWRMEADVTEVAEQWQQFSSEIKVWVTQICLQNKTAMYWLRTQEADINIIAKKLAPKVRRLPQNHDLLGKKH</sequence>
<name>M5C4Y0_THACB</name>
<gene>
    <name evidence="2" type="ORF">BN14_09131</name>
</gene>